<evidence type="ECO:0000313" key="8">
    <source>
        <dbReference type="EMBL" id="RSK33676.1"/>
    </source>
</evidence>
<evidence type="ECO:0000256" key="5">
    <source>
        <dbReference type="SAM" id="Phobius"/>
    </source>
</evidence>
<dbReference type="Pfam" id="PF17802">
    <property type="entry name" value="SpaA"/>
    <property type="match status" value="1"/>
</dbReference>
<feature type="compositionally biased region" description="Basic and acidic residues" evidence="4">
    <location>
        <begin position="145"/>
        <end position="198"/>
    </location>
</feature>
<evidence type="ECO:0000313" key="9">
    <source>
        <dbReference type="Proteomes" id="UP000272481"/>
    </source>
</evidence>
<dbReference type="PANTHER" id="PTHR36108">
    <property type="entry name" value="COLOSSIN-B-RELATED"/>
    <property type="match status" value="1"/>
</dbReference>
<dbReference type="Pfam" id="PF05738">
    <property type="entry name" value="Cna_B"/>
    <property type="match status" value="4"/>
</dbReference>
<feature type="domain" description="SpaA-like prealbumin fold" evidence="7">
    <location>
        <begin position="784"/>
        <end position="870"/>
    </location>
</feature>
<evidence type="ECO:0000256" key="1">
    <source>
        <dbReference type="ARBA" id="ARBA00007257"/>
    </source>
</evidence>
<gene>
    <name evidence="8" type="ORF">EJA12_05900</name>
</gene>
<comment type="caution">
    <text evidence="8">The sequence shown here is derived from an EMBL/GenBank/DDBJ whole genome shotgun (WGS) entry which is preliminary data.</text>
</comment>
<feature type="compositionally biased region" description="Basic and acidic residues" evidence="4">
    <location>
        <begin position="233"/>
        <end position="246"/>
    </location>
</feature>
<protein>
    <submittedName>
        <fullName evidence="8">Cna B-type domain-containing protein</fullName>
    </submittedName>
</protein>
<keyword evidence="2" id="KW-0964">Secreted</keyword>
<dbReference type="Gene3D" id="2.60.40.1140">
    <property type="entry name" value="Collagen-binding surface protein Cna, B-type domain"/>
    <property type="match status" value="4"/>
</dbReference>
<sequence length="910" mass="97556">MSRLKGLSAVLAVLLVLQLMVPVFGNAQSDDAGRIKIEKTSQTAESVQWQVTVNASGAEHDGIRAKITFGAGLTPAAVAGIPADQVSDTGDGYSVQLPAGSGASAIKVTASVTDSTPDFHEIKAVADYPDGTFQAADRAATIKPEVKEEDKQAEKQAEQPAEKQDIKAEETVTKENTEPAAQSEKEAEQPVEETKSPAKEAAPAEQPEEQPAGNETAPEPSADLEEADQAETPPKEAEPKKDDPAPEKAPAGKTESDVIEKETVFGTAAPVAVEAEVMASLNVPSPYYALDPNAIVVPTTLEGVSTNSHTMPLLMWVNGNTVYVAVRSTHELNYMELAGVKTTDSNKHASMQSIFIGGAEKKPDAGIQGNTKDARWTVYKFNKDALNLLDNATHKFFVDGIGNGHDVGGQLVVTIPNTTVTGNKVWVGGTERPAITLQLIAQAPGEAKRTLGTKVVNGTETPAWTHTWTDVPMFNPFGSPYTYTLDEASVPPNYTKTLDGLTVTNTYNPEQLKINVNKVWIGPEGESVTVRLIADGRDTGKTVTLDREKSWEGSFTVNRLDDKTGKPISYTVKEVPVPGYSTQLTGSVKDGFTFTNTYDGTVDIEVNKVWIGPPAESVTVNLLADGTPTGKTLVLNEDNEWRGVFSGLRKYDAKTGAEIAYTVEEVRVPGYSPEVTGSPETGFTFTNTNDATTSVDVRKEWIGPEAGPVTIELLADGEATGKTVVLSGENNWSGAFRDLRMYDAETGEAIRYTVTESEVPERYEVSYSTGENGEFIVTNTAISGSLTVTKVDEAGKPLAGAEFELRNQDGTVIGTGTSGADGKIIFENLDWGNYLLVETKAPEGYRLLTKPIGIKIGADRLDIKETVENTPTDWGLPATGGFGTIPFYMAGVMMMAAAVFTLRKKKRMYE</sequence>
<accession>A0ABX9ZE76</accession>
<evidence type="ECO:0000256" key="4">
    <source>
        <dbReference type="SAM" id="MobiDB-lite"/>
    </source>
</evidence>
<evidence type="ECO:0000259" key="6">
    <source>
        <dbReference type="Pfam" id="PF05738"/>
    </source>
</evidence>
<dbReference type="CDD" id="cd00222">
    <property type="entry name" value="CollagenBindB"/>
    <property type="match status" value="4"/>
</dbReference>
<feature type="compositionally biased region" description="Low complexity" evidence="4">
    <location>
        <begin position="199"/>
        <end position="212"/>
    </location>
</feature>
<keyword evidence="5" id="KW-1133">Transmembrane helix</keyword>
<evidence type="ECO:0000259" key="7">
    <source>
        <dbReference type="Pfam" id="PF17802"/>
    </source>
</evidence>
<name>A0ABX9ZE76_9BACL</name>
<feature type="domain" description="CNA-B" evidence="6">
    <location>
        <begin position="420"/>
        <end position="506"/>
    </location>
</feature>
<keyword evidence="5" id="KW-0472">Membrane</keyword>
<reference evidence="8 9" key="1">
    <citation type="submission" date="2018-12" db="EMBL/GenBank/DDBJ databases">
        <title>Comparitive functional genomics of dry heat resistant strains isolated from the viking spacecraft.</title>
        <authorList>
            <person name="Seuylemezian A."/>
            <person name="Vaishampayan P."/>
        </authorList>
    </citation>
    <scope>NUCLEOTIDE SEQUENCE [LARGE SCALE GENOMIC DNA]</scope>
    <source>
        <strain evidence="8 9">M6-11</strain>
    </source>
</reference>
<feature type="domain" description="CNA-B" evidence="6">
    <location>
        <begin position="605"/>
        <end position="688"/>
    </location>
</feature>
<proteinExistence type="inferred from homology"/>
<evidence type="ECO:0000256" key="2">
    <source>
        <dbReference type="ARBA" id="ARBA00022525"/>
    </source>
</evidence>
<dbReference type="NCBIfam" id="TIGR01167">
    <property type="entry name" value="LPXTG_anchor"/>
    <property type="match status" value="1"/>
</dbReference>
<keyword evidence="9" id="KW-1185">Reference proteome</keyword>
<dbReference type="InterPro" id="IPR041033">
    <property type="entry name" value="SpaA_PFL_dom_1"/>
</dbReference>
<feature type="domain" description="CNA-B" evidence="6">
    <location>
        <begin position="697"/>
        <end position="780"/>
    </location>
</feature>
<feature type="region of interest" description="Disordered" evidence="4">
    <location>
        <begin position="145"/>
        <end position="260"/>
    </location>
</feature>
<dbReference type="InterPro" id="IPR008454">
    <property type="entry name" value="Collagen-bd_Cna-like_B-typ_dom"/>
</dbReference>
<dbReference type="Proteomes" id="UP000272481">
    <property type="component" value="Unassembled WGS sequence"/>
</dbReference>
<dbReference type="RefSeq" id="WP_125903766.1">
    <property type="nucleotide sequence ID" value="NZ_RWGW01000008.1"/>
</dbReference>
<dbReference type="EMBL" id="RWGW01000008">
    <property type="protein sequence ID" value="RSK33676.1"/>
    <property type="molecule type" value="Genomic_DNA"/>
</dbReference>
<organism evidence="8 9">
    <name type="scientific">Bhargavaea beijingensis</name>
    <dbReference type="NCBI Taxonomy" id="426756"/>
    <lineage>
        <taxon>Bacteria</taxon>
        <taxon>Bacillati</taxon>
        <taxon>Bacillota</taxon>
        <taxon>Bacilli</taxon>
        <taxon>Bacillales</taxon>
        <taxon>Caryophanaceae</taxon>
        <taxon>Bhargavaea</taxon>
    </lineage>
</organism>
<dbReference type="PANTHER" id="PTHR36108:SF13">
    <property type="entry name" value="COLOSSIN-B-RELATED"/>
    <property type="match status" value="1"/>
</dbReference>
<comment type="similarity">
    <text evidence="1">Belongs to the serine-aspartate repeat-containing protein (SDr) family.</text>
</comment>
<dbReference type="Gene3D" id="2.60.40.10">
    <property type="entry name" value="Immunoglobulins"/>
    <property type="match status" value="1"/>
</dbReference>
<keyword evidence="3" id="KW-0732">Signal</keyword>
<dbReference type="SUPFAM" id="SSF49478">
    <property type="entry name" value="Cna protein B-type domain"/>
    <property type="match status" value="5"/>
</dbReference>
<feature type="transmembrane region" description="Helical" evidence="5">
    <location>
        <begin position="885"/>
        <end position="902"/>
    </location>
</feature>
<dbReference type="InterPro" id="IPR013783">
    <property type="entry name" value="Ig-like_fold"/>
</dbReference>
<evidence type="ECO:0000256" key="3">
    <source>
        <dbReference type="ARBA" id="ARBA00022729"/>
    </source>
</evidence>
<feature type="domain" description="CNA-B" evidence="6">
    <location>
        <begin position="514"/>
        <end position="597"/>
    </location>
</feature>
<keyword evidence="5" id="KW-0812">Transmembrane</keyword>